<dbReference type="Proteomes" id="UP000016608">
    <property type="component" value="Unassembled WGS sequence"/>
</dbReference>
<dbReference type="AlphaFoldDB" id="U2NX64"/>
<accession>U2NX64</accession>
<sequence length="59" mass="7149">MYELPFQLFRNNPLILIRCTESLQFFSKISDNSVDKQDVTCYINFNNNNHYHFRKGDRC</sequence>
<evidence type="ECO:0000313" key="1">
    <source>
        <dbReference type="EMBL" id="ERK42675.1"/>
    </source>
</evidence>
<evidence type="ECO:0000313" key="2">
    <source>
        <dbReference type="Proteomes" id="UP000016608"/>
    </source>
</evidence>
<name>U2NX64_EUBRA</name>
<organism evidence="1 2">
    <name type="scientific">Eubacterium ramulus ATCC 29099</name>
    <dbReference type="NCBI Taxonomy" id="1256908"/>
    <lineage>
        <taxon>Bacteria</taxon>
        <taxon>Bacillati</taxon>
        <taxon>Bacillota</taxon>
        <taxon>Clostridia</taxon>
        <taxon>Eubacteriales</taxon>
        <taxon>Eubacteriaceae</taxon>
        <taxon>Eubacterium</taxon>
    </lineage>
</organism>
<protein>
    <submittedName>
        <fullName evidence="1">Uncharacterized protein</fullName>
    </submittedName>
</protein>
<gene>
    <name evidence="1" type="ORF">HMPREF0373_02779</name>
</gene>
<comment type="caution">
    <text evidence="1">The sequence shown here is derived from an EMBL/GenBank/DDBJ whole genome shotgun (WGS) entry which is preliminary data.</text>
</comment>
<keyword evidence="2" id="KW-1185">Reference proteome</keyword>
<proteinExistence type="predicted"/>
<dbReference type="HOGENOM" id="CLU_2953600_0_0_9"/>
<dbReference type="EMBL" id="AWVJ01000169">
    <property type="protein sequence ID" value="ERK42675.1"/>
    <property type="molecule type" value="Genomic_DNA"/>
</dbReference>
<reference evidence="1 2" key="1">
    <citation type="submission" date="2013-06" db="EMBL/GenBank/DDBJ databases">
        <authorList>
            <person name="Weinstock G."/>
            <person name="Sodergren E."/>
            <person name="Lobos E.A."/>
            <person name="Fulton L."/>
            <person name="Fulton R."/>
            <person name="Courtney L."/>
            <person name="Fronick C."/>
            <person name="O'Laughlin M."/>
            <person name="Godfrey J."/>
            <person name="Wilson R.M."/>
            <person name="Miner T."/>
            <person name="Farmer C."/>
            <person name="Delehaunty K."/>
            <person name="Cordes M."/>
            <person name="Minx P."/>
            <person name="Tomlinson C."/>
            <person name="Chen J."/>
            <person name="Wollam A."/>
            <person name="Pepin K.H."/>
            <person name="Bhonagiri V."/>
            <person name="Zhang X."/>
            <person name="Warren W."/>
            <person name="Mitreva M."/>
            <person name="Mardis E.R."/>
            <person name="Wilson R.K."/>
        </authorList>
    </citation>
    <scope>NUCLEOTIDE SEQUENCE [LARGE SCALE GENOMIC DNA]</scope>
    <source>
        <strain evidence="1 2">ATCC 29099</strain>
    </source>
</reference>